<evidence type="ECO:0000313" key="3">
    <source>
        <dbReference type="Proteomes" id="UP001176941"/>
    </source>
</evidence>
<dbReference type="Proteomes" id="UP001176941">
    <property type="component" value="Chromosome 12"/>
</dbReference>
<name>A0ABN8Y3P6_RANTA</name>
<accession>A0ABN8Y3P6</accession>
<proteinExistence type="predicted"/>
<reference evidence="2" key="1">
    <citation type="submission" date="2023-04" db="EMBL/GenBank/DDBJ databases">
        <authorList>
            <consortium name="ELIXIR-Norway"/>
        </authorList>
    </citation>
    <scope>NUCLEOTIDE SEQUENCE [LARGE SCALE GENOMIC DNA]</scope>
</reference>
<feature type="region of interest" description="Disordered" evidence="1">
    <location>
        <begin position="1"/>
        <end position="35"/>
    </location>
</feature>
<evidence type="ECO:0000256" key="1">
    <source>
        <dbReference type="SAM" id="MobiDB-lite"/>
    </source>
</evidence>
<keyword evidence="3" id="KW-1185">Reference proteome</keyword>
<evidence type="ECO:0000313" key="2">
    <source>
        <dbReference type="EMBL" id="CAI9155046.1"/>
    </source>
</evidence>
<organism evidence="2 3">
    <name type="scientific">Rangifer tarandus platyrhynchus</name>
    <name type="common">Svalbard reindeer</name>
    <dbReference type="NCBI Taxonomy" id="3082113"/>
    <lineage>
        <taxon>Eukaryota</taxon>
        <taxon>Metazoa</taxon>
        <taxon>Chordata</taxon>
        <taxon>Craniata</taxon>
        <taxon>Vertebrata</taxon>
        <taxon>Euteleostomi</taxon>
        <taxon>Mammalia</taxon>
        <taxon>Eutheria</taxon>
        <taxon>Laurasiatheria</taxon>
        <taxon>Artiodactyla</taxon>
        <taxon>Ruminantia</taxon>
        <taxon>Pecora</taxon>
        <taxon>Cervidae</taxon>
        <taxon>Odocoileinae</taxon>
        <taxon>Rangifer</taxon>
    </lineage>
</organism>
<gene>
    <name evidence="2" type="ORF">MRATA1EN1_LOCUS4008</name>
</gene>
<sequence length="167" mass="17880">MTSPAQPGRGPVGTNGWKTGPLWPPGSSSEETGQWGEQDCQELYRCHLCPPRQGPPPEPAPPPTSCQLFLLAAHGWRHMQGQWHIEAVAPAAQAGWLCRHTVTRWPQLTPVSRTRGHCTPGAACLCSKPHHSPVTDQDPLPPPEASALALSPVCHPGPTCSLPCSHP</sequence>
<protein>
    <submittedName>
        <fullName evidence="2">Uncharacterized protein</fullName>
    </submittedName>
</protein>
<dbReference type="EMBL" id="OX459948">
    <property type="protein sequence ID" value="CAI9155046.1"/>
    <property type="molecule type" value="Genomic_DNA"/>
</dbReference>